<keyword evidence="1" id="KW-0812">Transmembrane</keyword>
<dbReference type="AlphaFoldDB" id="A0A285NF05"/>
<protein>
    <submittedName>
        <fullName evidence="2">Uncharacterized protein</fullName>
    </submittedName>
</protein>
<name>A0A285NF05_9HYPH</name>
<dbReference type="EMBL" id="OBEL01000001">
    <property type="protein sequence ID" value="SNZ06231.1"/>
    <property type="molecule type" value="Genomic_DNA"/>
</dbReference>
<evidence type="ECO:0000256" key="1">
    <source>
        <dbReference type="SAM" id="Phobius"/>
    </source>
</evidence>
<feature type="transmembrane region" description="Helical" evidence="1">
    <location>
        <begin position="148"/>
        <end position="170"/>
    </location>
</feature>
<dbReference type="OrthoDB" id="7677329at2"/>
<organism evidence="2 3">
    <name type="scientific">Cohaesibacter gelatinilyticus</name>
    <dbReference type="NCBI Taxonomy" id="372072"/>
    <lineage>
        <taxon>Bacteria</taxon>
        <taxon>Pseudomonadati</taxon>
        <taxon>Pseudomonadota</taxon>
        <taxon>Alphaproteobacteria</taxon>
        <taxon>Hyphomicrobiales</taxon>
        <taxon>Cohaesibacteraceae</taxon>
    </lineage>
</organism>
<feature type="transmembrane region" description="Helical" evidence="1">
    <location>
        <begin position="12"/>
        <end position="32"/>
    </location>
</feature>
<keyword evidence="3" id="KW-1185">Reference proteome</keyword>
<keyword evidence="1" id="KW-0472">Membrane</keyword>
<dbReference type="RefSeq" id="WP_097151684.1">
    <property type="nucleotide sequence ID" value="NZ_OBEL01000001.1"/>
</dbReference>
<reference evidence="2 3" key="1">
    <citation type="submission" date="2017-09" db="EMBL/GenBank/DDBJ databases">
        <authorList>
            <person name="Ehlers B."/>
            <person name="Leendertz F.H."/>
        </authorList>
    </citation>
    <scope>NUCLEOTIDE SEQUENCE [LARGE SCALE GENOMIC DNA]</scope>
    <source>
        <strain evidence="2 3">DSM 18289</strain>
    </source>
</reference>
<accession>A0A285NF05</accession>
<evidence type="ECO:0000313" key="3">
    <source>
        <dbReference type="Proteomes" id="UP000219439"/>
    </source>
</evidence>
<sequence length="180" mass="20770">MTFNAHQDQEDGYSLFMAICIIIGLICAYIVGTHYDTGLVYWLLTNWGQTTEGSVISVALSSGPFEKNFDSGPPSLLFKNTTYFGDFSTAILNFTSIEGAEFKHEVWFIKEKYLLEIDQSISLTYFPWHPEIAHPTSWLSDFQFDAKLLKWATSGLCLSIFGFLVTLHRYRLFKRNMRRY</sequence>
<dbReference type="Proteomes" id="UP000219439">
    <property type="component" value="Unassembled WGS sequence"/>
</dbReference>
<gene>
    <name evidence="2" type="ORF">SAMN06265368_0350</name>
</gene>
<evidence type="ECO:0000313" key="2">
    <source>
        <dbReference type="EMBL" id="SNZ06231.1"/>
    </source>
</evidence>
<keyword evidence="1" id="KW-1133">Transmembrane helix</keyword>
<proteinExistence type="predicted"/>